<evidence type="ECO:0000313" key="4">
    <source>
        <dbReference type="EMBL" id="KAF9882910.1"/>
    </source>
</evidence>
<evidence type="ECO:0000256" key="1">
    <source>
        <dbReference type="ARBA" id="ARBA00006484"/>
    </source>
</evidence>
<dbReference type="Proteomes" id="UP001194746">
    <property type="component" value="Unassembled WGS sequence"/>
</dbReference>
<dbReference type="Pfam" id="PF13561">
    <property type="entry name" value="adh_short_C2"/>
    <property type="match status" value="1"/>
</dbReference>
<gene>
    <name evidence="4" type="ORF">FE257_004891</name>
</gene>
<evidence type="ECO:0000313" key="5">
    <source>
        <dbReference type="Proteomes" id="UP001194746"/>
    </source>
</evidence>
<comment type="caution">
    <text evidence="4">The sequence shown here is derived from an EMBL/GenBank/DDBJ whole genome shotgun (WGS) entry which is preliminary data.</text>
</comment>
<name>A0AAD4GN12_ASPNN</name>
<dbReference type="AlphaFoldDB" id="A0AAD4GN12"/>
<organism evidence="4 5">
    <name type="scientific">Aspergillus nanangensis</name>
    <dbReference type="NCBI Taxonomy" id="2582783"/>
    <lineage>
        <taxon>Eukaryota</taxon>
        <taxon>Fungi</taxon>
        <taxon>Dikarya</taxon>
        <taxon>Ascomycota</taxon>
        <taxon>Pezizomycotina</taxon>
        <taxon>Eurotiomycetes</taxon>
        <taxon>Eurotiomycetidae</taxon>
        <taxon>Eurotiales</taxon>
        <taxon>Aspergillaceae</taxon>
        <taxon>Aspergillus</taxon>
        <taxon>Aspergillus subgen. Circumdati</taxon>
    </lineage>
</organism>
<dbReference type="FunFam" id="3.40.50.720:FF:000084">
    <property type="entry name" value="Short-chain dehydrogenase reductase"/>
    <property type="match status" value="1"/>
</dbReference>
<keyword evidence="2" id="KW-0521">NADP</keyword>
<evidence type="ECO:0000256" key="3">
    <source>
        <dbReference type="ARBA" id="ARBA00023002"/>
    </source>
</evidence>
<dbReference type="PRINTS" id="PR00080">
    <property type="entry name" value="SDRFAMILY"/>
</dbReference>
<dbReference type="GO" id="GO:0050664">
    <property type="term" value="F:oxidoreductase activity, acting on NAD(P)H, oxygen as acceptor"/>
    <property type="evidence" value="ECO:0007669"/>
    <property type="project" value="TreeGrafter"/>
</dbReference>
<dbReference type="GO" id="GO:0016616">
    <property type="term" value="F:oxidoreductase activity, acting on the CH-OH group of donors, NAD or NADP as acceptor"/>
    <property type="evidence" value="ECO:0007669"/>
    <property type="project" value="UniProtKB-ARBA"/>
</dbReference>
<dbReference type="InterPro" id="IPR036291">
    <property type="entry name" value="NAD(P)-bd_dom_sf"/>
</dbReference>
<dbReference type="InterPro" id="IPR002347">
    <property type="entry name" value="SDR_fam"/>
</dbReference>
<evidence type="ECO:0000256" key="2">
    <source>
        <dbReference type="ARBA" id="ARBA00022857"/>
    </source>
</evidence>
<comment type="similarity">
    <text evidence="1">Belongs to the short-chain dehydrogenases/reductases (SDR) family.</text>
</comment>
<dbReference type="PANTHER" id="PTHR43008:SF4">
    <property type="entry name" value="CHAIN DEHYDROGENASE, PUTATIVE (AFU_ORTHOLOGUE AFUA_4G08710)-RELATED"/>
    <property type="match status" value="1"/>
</dbReference>
<accession>A0AAD4GN12</accession>
<proteinExistence type="inferred from homology"/>
<protein>
    <submittedName>
        <fullName evidence="4">Uncharacterized protein</fullName>
    </submittedName>
</protein>
<reference evidence="4" key="1">
    <citation type="journal article" date="2019" name="Beilstein J. Org. Chem.">
        <title>Nanangenines: drimane sesquiterpenoids as the dominant metabolite cohort of a novel Australian fungus, Aspergillus nanangensis.</title>
        <authorList>
            <person name="Lacey H.J."/>
            <person name="Gilchrist C.L.M."/>
            <person name="Crombie A."/>
            <person name="Kalaitzis J.A."/>
            <person name="Vuong D."/>
            <person name="Rutledge P.J."/>
            <person name="Turner P."/>
            <person name="Pitt J.I."/>
            <person name="Lacey E."/>
            <person name="Chooi Y.H."/>
            <person name="Piggott A.M."/>
        </authorList>
    </citation>
    <scope>NUCLEOTIDE SEQUENCE</scope>
    <source>
        <strain evidence="4">MST-FP2251</strain>
    </source>
</reference>
<dbReference type="EMBL" id="VCAU01000203">
    <property type="protein sequence ID" value="KAF9882910.1"/>
    <property type="molecule type" value="Genomic_DNA"/>
</dbReference>
<dbReference type="PRINTS" id="PR00081">
    <property type="entry name" value="GDHRDH"/>
</dbReference>
<keyword evidence="3" id="KW-0560">Oxidoreductase</keyword>
<dbReference type="Gene3D" id="3.40.50.720">
    <property type="entry name" value="NAD(P)-binding Rossmann-like Domain"/>
    <property type="match status" value="1"/>
</dbReference>
<dbReference type="SUPFAM" id="SSF51735">
    <property type="entry name" value="NAD(P)-binding Rossmann-fold domains"/>
    <property type="match status" value="1"/>
</dbReference>
<keyword evidence="5" id="KW-1185">Reference proteome</keyword>
<reference evidence="4" key="2">
    <citation type="submission" date="2020-02" db="EMBL/GenBank/DDBJ databases">
        <authorList>
            <person name="Gilchrist C.L.M."/>
            <person name="Chooi Y.-H."/>
        </authorList>
    </citation>
    <scope>NUCLEOTIDE SEQUENCE</scope>
    <source>
        <strain evidence="4">MST-FP2251</strain>
    </source>
</reference>
<sequence length="304" mass="32503">MQAPRINTLLKRLPLGRCPPTYARFSTSRPFQTGELRDGDLRSLPGRFHLKNKNVLITGGGRGIGYGITRGIAEMGGNVIVLDALPEPVKDFERLSKELNVRTKYAQVDITDEPAMARAFDEAVAEFRTLDGCVTAAGILPGSSFVDQSMDVLRRILDVNIVGTYLTTQLATKQMLKQGTGGSVVMIASIGASETVPNAKMSAYNASKAGVKMLASALSTELGPHQIRVNSISPGTIQTDILKPFLAADPQMERIVTSTPALKRMGDRNDITPAAVYLLSEASGFTTGIDMLITGGLHGGRLDA</sequence>
<dbReference type="PANTHER" id="PTHR43008">
    <property type="entry name" value="BENZIL REDUCTASE"/>
    <property type="match status" value="1"/>
</dbReference>